<dbReference type="Proteomes" id="UP000009192">
    <property type="component" value="Unassembled WGS sequence"/>
</dbReference>
<dbReference type="SUPFAM" id="SSF52540">
    <property type="entry name" value="P-loop containing nucleoside triphosphate hydrolases"/>
    <property type="match status" value="1"/>
</dbReference>
<evidence type="ECO:0000256" key="5">
    <source>
        <dbReference type="ARBA" id="ARBA00022806"/>
    </source>
</evidence>
<dbReference type="Gene3D" id="3.40.50.300">
    <property type="entry name" value="P-loop containing nucleotide triphosphate hydrolases"/>
    <property type="match status" value="1"/>
</dbReference>
<dbReference type="PANTHER" id="PTHR22655">
    <property type="entry name" value="ATP-DEPENDENT RNA HELICASE TDRD12-RELATED"/>
    <property type="match status" value="1"/>
</dbReference>
<dbReference type="EC" id="3.6.4.13" evidence="1"/>
<proteinExistence type="predicted"/>
<feature type="compositionally biased region" description="Basic and acidic residues" evidence="8">
    <location>
        <begin position="1352"/>
        <end position="1387"/>
    </location>
</feature>
<keyword evidence="2" id="KW-0677">Repeat</keyword>
<keyword evidence="11" id="KW-1185">Reference proteome</keyword>
<keyword evidence="6" id="KW-0067">ATP-binding</keyword>
<evidence type="ECO:0000313" key="10">
    <source>
        <dbReference type="EMBL" id="EDW12253.1"/>
    </source>
</evidence>
<dbReference type="GO" id="GO:0003676">
    <property type="term" value="F:nucleic acid binding"/>
    <property type="evidence" value="ECO:0007669"/>
    <property type="project" value="InterPro"/>
</dbReference>
<feature type="compositionally biased region" description="Basic and acidic residues" evidence="8">
    <location>
        <begin position="354"/>
        <end position="364"/>
    </location>
</feature>
<accession>B4KH42</accession>
<organism evidence="10 11">
    <name type="scientific">Drosophila mojavensis</name>
    <name type="common">Fruit fly</name>
    <dbReference type="NCBI Taxonomy" id="7230"/>
    <lineage>
        <taxon>Eukaryota</taxon>
        <taxon>Metazoa</taxon>
        <taxon>Ecdysozoa</taxon>
        <taxon>Arthropoda</taxon>
        <taxon>Hexapoda</taxon>
        <taxon>Insecta</taxon>
        <taxon>Pterygota</taxon>
        <taxon>Neoptera</taxon>
        <taxon>Endopterygota</taxon>
        <taxon>Diptera</taxon>
        <taxon>Brachycera</taxon>
        <taxon>Muscomorpha</taxon>
        <taxon>Ephydroidea</taxon>
        <taxon>Drosophilidae</taxon>
        <taxon>Drosophila</taxon>
    </lineage>
</organism>
<reference evidence="10 11" key="1">
    <citation type="journal article" date="2007" name="Nature">
        <title>Evolution of genes and genomes on the Drosophila phylogeny.</title>
        <authorList>
            <consortium name="Drosophila 12 Genomes Consortium"/>
            <person name="Clark A.G."/>
            <person name="Eisen M.B."/>
            <person name="Smith D.R."/>
            <person name="Bergman C.M."/>
            <person name="Oliver B."/>
            <person name="Markow T.A."/>
            <person name="Kaufman T.C."/>
            <person name="Kellis M."/>
            <person name="Gelbart W."/>
            <person name="Iyer V.N."/>
            <person name="Pollard D.A."/>
            <person name="Sackton T.B."/>
            <person name="Larracuente A.M."/>
            <person name="Singh N.D."/>
            <person name="Abad J.P."/>
            <person name="Abt D.N."/>
            <person name="Adryan B."/>
            <person name="Aguade M."/>
            <person name="Akashi H."/>
            <person name="Anderson W.W."/>
            <person name="Aquadro C.F."/>
            <person name="Ardell D.H."/>
            <person name="Arguello R."/>
            <person name="Artieri C.G."/>
            <person name="Barbash D.A."/>
            <person name="Barker D."/>
            <person name="Barsanti P."/>
            <person name="Batterham P."/>
            <person name="Batzoglou S."/>
            <person name="Begun D."/>
            <person name="Bhutkar A."/>
            <person name="Blanco E."/>
            <person name="Bosak S.A."/>
            <person name="Bradley R.K."/>
            <person name="Brand A.D."/>
            <person name="Brent M.R."/>
            <person name="Brooks A.N."/>
            <person name="Brown R.H."/>
            <person name="Butlin R.K."/>
            <person name="Caggese C."/>
            <person name="Calvi B.R."/>
            <person name="Bernardo de Carvalho A."/>
            <person name="Caspi A."/>
            <person name="Castrezana S."/>
            <person name="Celniker S.E."/>
            <person name="Chang J.L."/>
            <person name="Chapple C."/>
            <person name="Chatterji S."/>
            <person name="Chinwalla A."/>
            <person name="Civetta A."/>
            <person name="Clifton S.W."/>
            <person name="Comeron J.M."/>
            <person name="Costello J.C."/>
            <person name="Coyne J.A."/>
            <person name="Daub J."/>
            <person name="David R.G."/>
            <person name="Delcher A.L."/>
            <person name="Delehaunty K."/>
            <person name="Do C.B."/>
            <person name="Ebling H."/>
            <person name="Edwards K."/>
            <person name="Eickbush T."/>
            <person name="Evans J.D."/>
            <person name="Filipski A."/>
            <person name="Findeiss S."/>
            <person name="Freyhult E."/>
            <person name="Fulton L."/>
            <person name="Fulton R."/>
            <person name="Garcia A.C."/>
            <person name="Gardiner A."/>
            <person name="Garfield D.A."/>
            <person name="Garvin B.E."/>
            <person name="Gibson G."/>
            <person name="Gilbert D."/>
            <person name="Gnerre S."/>
            <person name="Godfrey J."/>
            <person name="Good R."/>
            <person name="Gotea V."/>
            <person name="Gravely B."/>
            <person name="Greenberg A.J."/>
            <person name="Griffiths-Jones S."/>
            <person name="Gross S."/>
            <person name="Guigo R."/>
            <person name="Gustafson E.A."/>
            <person name="Haerty W."/>
            <person name="Hahn M.W."/>
            <person name="Halligan D.L."/>
            <person name="Halpern A.L."/>
            <person name="Halter G.M."/>
            <person name="Han M.V."/>
            <person name="Heger A."/>
            <person name="Hillier L."/>
            <person name="Hinrichs A.S."/>
            <person name="Holmes I."/>
            <person name="Hoskins R.A."/>
            <person name="Hubisz M.J."/>
            <person name="Hultmark D."/>
            <person name="Huntley M.A."/>
            <person name="Jaffe D.B."/>
            <person name="Jagadeeshan S."/>
            <person name="Jeck W.R."/>
            <person name="Johnson J."/>
            <person name="Jones C.D."/>
            <person name="Jordan W.C."/>
            <person name="Karpen G.H."/>
            <person name="Kataoka E."/>
            <person name="Keightley P.D."/>
            <person name="Kheradpour P."/>
            <person name="Kirkness E.F."/>
            <person name="Koerich L.B."/>
            <person name="Kristiansen K."/>
            <person name="Kudrna D."/>
            <person name="Kulathinal R.J."/>
            <person name="Kumar S."/>
            <person name="Kwok R."/>
            <person name="Lander E."/>
            <person name="Langley C.H."/>
            <person name="Lapoint R."/>
            <person name="Lazzaro B.P."/>
            <person name="Lee S.J."/>
            <person name="Levesque L."/>
            <person name="Li R."/>
            <person name="Lin C.F."/>
            <person name="Lin M.F."/>
            <person name="Lindblad-Toh K."/>
            <person name="Llopart A."/>
            <person name="Long M."/>
            <person name="Low L."/>
            <person name="Lozovsky E."/>
            <person name="Lu J."/>
            <person name="Luo M."/>
            <person name="Machado C.A."/>
            <person name="Makalowski W."/>
            <person name="Marzo M."/>
            <person name="Matsuda M."/>
            <person name="Matzkin L."/>
            <person name="McAllister B."/>
            <person name="McBride C.S."/>
            <person name="McKernan B."/>
            <person name="McKernan K."/>
            <person name="Mendez-Lago M."/>
            <person name="Minx P."/>
            <person name="Mollenhauer M.U."/>
            <person name="Montooth K."/>
            <person name="Mount S.M."/>
            <person name="Mu X."/>
            <person name="Myers E."/>
            <person name="Negre B."/>
            <person name="Newfeld S."/>
            <person name="Nielsen R."/>
            <person name="Noor M.A."/>
            <person name="O'Grady P."/>
            <person name="Pachter L."/>
            <person name="Papaceit M."/>
            <person name="Parisi M.J."/>
            <person name="Parisi M."/>
            <person name="Parts L."/>
            <person name="Pedersen J.S."/>
            <person name="Pesole G."/>
            <person name="Phillippy A.M."/>
            <person name="Ponting C.P."/>
            <person name="Pop M."/>
            <person name="Porcelli D."/>
            <person name="Powell J.R."/>
            <person name="Prohaska S."/>
            <person name="Pruitt K."/>
            <person name="Puig M."/>
            <person name="Quesneville H."/>
            <person name="Ram K.R."/>
            <person name="Rand D."/>
            <person name="Rasmussen M.D."/>
            <person name="Reed L.K."/>
            <person name="Reenan R."/>
            <person name="Reily A."/>
            <person name="Remington K.A."/>
            <person name="Rieger T.T."/>
            <person name="Ritchie M.G."/>
            <person name="Robin C."/>
            <person name="Rogers Y.H."/>
            <person name="Rohde C."/>
            <person name="Rozas J."/>
            <person name="Rubenfield M.J."/>
            <person name="Ruiz A."/>
            <person name="Russo S."/>
            <person name="Salzberg S.L."/>
            <person name="Sanchez-Gracia A."/>
            <person name="Saranga D.J."/>
            <person name="Sato H."/>
            <person name="Schaeffer S.W."/>
            <person name="Schatz M.C."/>
            <person name="Schlenke T."/>
            <person name="Schwartz R."/>
            <person name="Segarra C."/>
            <person name="Singh R.S."/>
            <person name="Sirot L."/>
            <person name="Sirota M."/>
            <person name="Sisneros N.B."/>
            <person name="Smith C.D."/>
            <person name="Smith T.F."/>
            <person name="Spieth J."/>
            <person name="Stage D.E."/>
            <person name="Stark A."/>
            <person name="Stephan W."/>
            <person name="Strausberg R.L."/>
            <person name="Strempel S."/>
            <person name="Sturgill D."/>
            <person name="Sutton G."/>
            <person name="Sutton G.G."/>
            <person name="Tao W."/>
            <person name="Teichmann S."/>
            <person name="Tobari Y.N."/>
            <person name="Tomimura Y."/>
            <person name="Tsolas J.M."/>
            <person name="Valente V.L."/>
            <person name="Venter E."/>
            <person name="Venter J.C."/>
            <person name="Vicario S."/>
            <person name="Vieira F.G."/>
            <person name="Vilella A.J."/>
            <person name="Villasante A."/>
            <person name="Walenz B."/>
            <person name="Wang J."/>
            <person name="Wasserman M."/>
            <person name="Watts T."/>
            <person name="Wilson D."/>
            <person name="Wilson R.K."/>
            <person name="Wing R.A."/>
            <person name="Wolfner M.F."/>
            <person name="Wong A."/>
            <person name="Wong G.K."/>
            <person name="Wu C.I."/>
            <person name="Wu G."/>
            <person name="Yamamoto D."/>
            <person name="Yang H.P."/>
            <person name="Yang S.P."/>
            <person name="Yorke J.A."/>
            <person name="Yoshida K."/>
            <person name="Zdobnov E."/>
            <person name="Zhang P."/>
            <person name="Zhang Y."/>
            <person name="Zimin A.V."/>
            <person name="Baldwin J."/>
            <person name="Abdouelleil A."/>
            <person name="Abdulkadir J."/>
            <person name="Abebe A."/>
            <person name="Abera B."/>
            <person name="Abreu J."/>
            <person name="Acer S.C."/>
            <person name="Aftuck L."/>
            <person name="Alexander A."/>
            <person name="An P."/>
            <person name="Anderson E."/>
            <person name="Anderson S."/>
            <person name="Arachi H."/>
            <person name="Azer M."/>
            <person name="Bachantsang P."/>
            <person name="Barry A."/>
            <person name="Bayul T."/>
            <person name="Berlin A."/>
            <person name="Bessette D."/>
            <person name="Bloom T."/>
            <person name="Blye J."/>
            <person name="Boguslavskiy L."/>
            <person name="Bonnet C."/>
            <person name="Boukhgalter B."/>
            <person name="Bourzgui I."/>
            <person name="Brown A."/>
            <person name="Cahill P."/>
            <person name="Channer S."/>
            <person name="Cheshatsang Y."/>
            <person name="Chuda L."/>
            <person name="Citroen M."/>
            <person name="Collymore A."/>
            <person name="Cooke P."/>
            <person name="Costello M."/>
            <person name="D'Aco K."/>
            <person name="Daza R."/>
            <person name="De Haan G."/>
            <person name="DeGray S."/>
            <person name="DeMaso C."/>
            <person name="Dhargay N."/>
            <person name="Dooley K."/>
            <person name="Dooley E."/>
            <person name="Doricent M."/>
            <person name="Dorje P."/>
            <person name="Dorjee K."/>
            <person name="Dupes A."/>
            <person name="Elong R."/>
            <person name="Falk J."/>
            <person name="Farina A."/>
            <person name="Faro S."/>
            <person name="Ferguson D."/>
            <person name="Fisher S."/>
            <person name="Foley C.D."/>
            <person name="Franke A."/>
            <person name="Friedrich D."/>
            <person name="Gadbois L."/>
            <person name="Gearin G."/>
            <person name="Gearin C.R."/>
            <person name="Giannoukos G."/>
            <person name="Goode T."/>
            <person name="Graham J."/>
            <person name="Grandbois E."/>
            <person name="Grewal S."/>
            <person name="Gyaltsen K."/>
            <person name="Hafez N."/>
            <person name="Hagos B."/>
            <person name="Hall J."/>
            <person name="Henson C."/>
            <person name="Hollinger A."/>
            <person name="Honan T."/>
            <person name="Huard M.D."/>
            <person name="Hughes L."/>
            <person name="Hurhula B."/>
            <person name="Husby M.E."/>
            <person name="Kamat A."/>
            <person name="Kanga B."/>
            <person name="Kashin S."/>
            <person name="Khazanovich D."/>
            <person name="Kisner P."/>
            <person name="Lance K."/>
            <person name="Lara M."/>
            <person name="Lee W."/>
            <person name="Lennon N."/>
            <person name="Letendre F."/>
            <person name="LeVine R."/>
            <person name="Lipovsky A."/>
            <person name="Liu X."/>
            <person name="Liu J."/>
            <person name="Liu S."/>
            <person name="Lokyitsang T."/>
            <person name="Lokyitsang Y."/>
            <person name="Lubonja R."/>
            <person name="Lui A."/>
            <person name="MacDonald P."/>
            <person name="Magnisalis V."/>
            <person name="Maru K."/>
            <person name="Matthews C."/>
            <person name="McCusker W."/>
            <person name="McDonough S."/>
            <person name="Mehta T."/>
            <person name="Meldrim J."/>
            <person name="Meneus L."/>
            <person name="Mihai O."/>
            <person name="Mihalev A."/>
            <person name="Mihova T."/>
            <person name="Mittelman R."/>
            <person name="Mlenga V."/>
            <person name="Montmayeur A."/>
            <person name="Mulrain L."/>
            <person name="Navidi A."/>
            <person name="Naylor J."/>
            <person name="Negash T."/>
            <person name="Nguyen T."/>
            <person name="Nguyen N."/>
            <person name="Nicol R."/>
            <person name="Norbu C."/>
            <person name="Norbu N."/>
            <person name="Novod N."/>
            <person name="O'Neill B."/>
            <person name="Osman S."/>
            <person name="Markiewicz E."/>
            <person name="Oyono O.L."/>
            <person name="Patti C."/>
            <person name="Phunkhang P."/>
            <person name="Pierre F."/>
            <person name="Priest M."/>
            <person name="Raghuraman S."/>
            <person name="Rege F."/>
            <person name="Reyes R."/>
            <person name="Rise C."/>
            <person name="Rogov P."/>
            <person name="Ross K."/>
            <person name="Ryan E."/>
            <person name="Settipalli S."/>
            <person name="Shea T."/>
            <person name="Sherpa N."/>
            <person name="Shi L."/>
            <person name="Shih D."/>
            <person name="Sparrow T."/>
            <person name="Spaulding J."/>
            <person name="Stalker J."/>
            <person name="Stange-Thomann N."/>
            <person name="Stavropoulos S."/>
            <person name="Stone C."/>
            <person name="Strader C."/>
            <person name="Tesfaye S."/>
            <person name="Thomson T."/>
            <person name="Thoulutsang Y."/>
            <person name="Thoulutsang D."/>
            <person name="Topham K."/>
            <person name="Topping I."/>
            <person name="Tsamla T."/>
            <person name="Vassiliev H."/>
            <person name="Vo A."/>
            <person name="Wangchuk T."/>
            <person name="Wangdi T."/>
            <person name="Weiand M."/>
            <person name="Wilkinson J."/>
            <person name="Wilson A."/>
            <person name="Yadav S."/>
            <person name="Young G."/>
            <person name="Yu Q."/>
            <person name="Zembek L."/>
            <person name="Zhong D."/>
            <person name="Zimmer A."/>
            <person name="Zwirko Z."/>
            <person name="Jaffe D.B."/>
            <person name="Alvarez P."/>
            <person name="Brockman W."/>
            <person name="Butler J."/>
            <person name="Chin C."/>
            <person name="Gnerre S."/>
            <person name="Grabherr M."/>
            <person name="Kleber M."/>
            <person name="Mauceli E."/>
            <person name="MacCallum I."/>
        </authorList>
    </citation>
    <scope>NUCLEOTIDE SEQUENCE [LARGE SCALE GENOMIC DNA]</scope>
    <source>
        <strain evidence="10">TSC#15081-1352.22</strain>
        <strain evidence="11">Tucson 15081-1352.22</strain>
    </source>
</reference>
<gene>
    <name evidence="10" type="primary">Dmoj\GI10941</name>
    <name evidence="10" type="ORF">Dmoj_GI10941</name>
</gene>
<keyword evidence="5" id="KW-0347">Helicase</keyword>
<evidence type="ECO:0000256" key="6">
    <source>
        <dbReference type="ARBA" id="ARBA00022840"/>
    </source>
</evidence>
<dbReference type="eggNOG" id="KOG0334">
    <property type="taxonomic scope" value="Eukaryota"/>
</dbReference>
<evidence type="ECO:0000256" key="7">
    <source>
        <dbReference type="ARBA" id="ARBA00047984"/>
    </source>
</evidence>
<dbReference type="InParanoid" id="B4KH42"/>
<dbReference type="GO" id="GO:0005524">
    <property type="term" value="F:ATP binding"/>
    <property type="evidence" value="ECO:0007669"/>
    <property type="project" value="UniProtKB-KW"/>
</dbReference>
<dbReference type="EMBL" id="CH933807">
    <property type="protein sequence ID" value="EDW12253.1"/>
    <property type="molecule type" value="Genomic_DNA"/>
</dbReference>
<dbReference type="EMBL" id="CH933807">
    <property type="protein sequence ID" value="KRG03165.1"/>
    <property type="molecule type" value="Genomic_DNA"/>
</dbReference>
<evidence type="ECO:0000256" key="2">
    <source>
        <dbReference type="ARBA" id="ARBA00022737"/>
    </source>
</evidence>
<sequence>MEQQTDPKPRGTAEAILITQYVNPQLFCYVKLEQLQTVGGYVRSIEKRLPKFCRPDRQRTSYWPDKYVIVHYRPVKKLLRGLVVASPARDRFLVWAIDYGFTINCRTSDLYQLPYHLHQRYINVEWGGIHCVVPHTGGSWSKVAVRLLDKRLDEAKRLIFKLRHCSEEHQNLGQLLMDEPPVDAASYLVKMQCARMENVEVSLEFARRVQQVNQVDVAELNEADIKPSLRVLAVLQLGEVGCSLATQVQPHVTPSCPLSKESKEYLDSILRNRYHKLGTTTRNLTCPSKQLVRLEGLSRIREKLAVPQSAKRLSRIKSRADGSVDTALSRPTEANKVNKRNVVTYYNKSLEEINKNKTDAEDQSKNPSRKVGFNLDVHEPSSSANRGEHDTDSLPIIQQLPEKPTEVQKPSTNDKLQLLSYGLSHLSSEKNPSSKSAYLESTRERKFVKTIQPYPNKVICVYDRSVKRDSMSASPVQTSSPNLNILKQVNRIFIPKAIMSSENQPIRPDITKAIPDSYKNTNVFTKPDNLGHYTLSKESIKPTQESSSKLDLDKLERIYKEYSNSNNKPPVSNNSLELQRIYNAIRLPVETNAIAPKICSLENQVLAHSKIPVQPVRSLGNSLFCPEVLLAMQAMNMKPTQATQRYAWPHLMQGHSLVLVDRIGSGRSWCYLPTLCSQVVSSMGTTGSGVSLGPVALLLADSVANAQALFHQCDQLMTGHKTNILKVVNSHAHSRQKLRLRLLNSCGILITTPTHLKQLLQDEMQLIDPRRLKHFIIDDFDRIYAAQSVLLNELLQLLQSISKLRLQLVLIAQQWHGKVFLELLRRFDDNPLLLFGDFLEAAVYGRVKLNVAVLRSNRKIAQLLDYLAAQHPLERRTIIYCKDEKELAVLRKALTEAGYDCLESIDAARQQVKQLLLATDAVQQTPLPPGNFELMIHYSLPDSWSKFSYRFHVFSENINNCLLAQKLTTKIVSFVILDESNSHELPRLVQFFEAHDFEMSEQMQQMVASCRQLIDESRQLCPQILRSGECVQLYCNRRHHPIRGDFQRPGQAALWQPGTVVRGNLIKVYDPVHFAIMPVSFRSSESLSWQHAPNMTILRKLSTALDLHMSIGQNRRPKRKLNMSDVCVLHRRLKYQRVRIVDLSERLVIVQQMDEGTELLKVQSMELFECDGRFAVDPPLAMDVRLCGLMPPVGEGDWQKEATAWVTKLLSNLNENQHLQLTVELSMLNVVYANDMAVLQDCPALQTSVKATQLYDELILRNYAKSNEQIIKNLHKLHVEVVNEQTRFQQELSCLEAGPRADDEQVKQNELEQDKAKQDEGLEEIPKGTDCVENGGLMQSASSSQINSLDKYSNENVKEMSTKSEGIELQHDNKSPDENLDNTKDESEKIDTDINIEKENDCPANHLINKDALAPKELIEITELQEAPSHSSDSAYLKDSMYSFMEILLKDLNSDDAALQESAKNMMEEILATDKTSPQKPNTPILESNGDILPKSKLQLTHARLASALCCAAVADNAVRPRVSWHQTLLQLELIIEQEVPQYQLVHRDNVLFYQVTATTPPQRCILNLLGEVKILSERQHGYRLRIKLAKVGLHVYWPTLLDSLSAQQHCHWLVYDTERAKIPHSNTGRIHWMRYIRKQYVHQDGESDDGDDWPSDDRNDLSDIDVGINETADI</sequence>
<evidence type="ECO:0000259" key="9">
    <source>
        <dbReference type="PROSITE" id="PS51192"/>
    </source>
</evidence>
<dbReference type="InterPro" id="IPR011545">
    <property type="entry name" value="DEAD/DEAH_box_helicase_dom"/>
</dbReference>
<comment type="catalytic activity">
    <reaction evidence="7">
        <text>ATP + H2O = ADP + phosphate + H(+)</text>
        <dbReference type="Rhea" id="RHEA:13065"/>
        <dbReference type="ChEBI" id="CHEBI:15377"/>
        <dbReference type="ChEBI" id="CHEBI:15378"/>
        <dbReference type="ChEBI" id="CHEBI:30616"/>
        <dbReference type="ChEBI" id="CHEBI:43474"/>
        <dbReference type="ChEBI" id="CHEBI:456216"/>
        <dbReference type="EC" id="3.6.4.13"/>
    </reaction>
</comment>
<feature type="domain" description="Helicase ATP-binding" evidence="9">
    <location>
        <begin position="648"/>
        <end position="832"/>
    </location>
</feature>
<keyword evidence="3" id="KW-0547">Nucleotide-binding</keyword>
<evidence type="ECO:0000256" key="1">
    <source>
        <dbReference type="ARBA" id="ARBA00012552"/>
    </source>
</evidence>
<dbReference type="PROSITE" id="PS51192">
    <property type="entry name" value="HELICASE_ATP_BIND_1"/>
    <property type="match status" value="1"/>
</dbReference>
<feature type="region of interest" description="Disordered" evidence="8">
    <location>
        <begin position="1646"/>
        <end position="1675"/>
    </location>
</feature>
<dbReference type="InterPro" id="IPR027417">
    <property type="entry name" value="P-loop_NTPase"/>
</dbReference>
<name>B4KH42_DROMO</name>
<dbReference type="GO" id="GO:0042078">
    <property type="term" value="P:germ-line stem cell division"/>
    <property type="evidence" value="ECO:0007669"/>
    <property type="project" value="TreeGrafter"/>
</dbReference>
<keyword evidence="4" id="KW-0378">Hydrolase</keyword>
<dbReference type="HOGENOM" id="CLU_004169_0_0_1"/>
<dbReference type="KEGG" id="dmo:Dmoj_GI10941"/>
<protein>
    <recommendedName>
        <fullName evidence="1">RNA helicase</fullName>
        <ecNumber evidence="1">3.6.4.13</ecNumber>
    </recommendedName>
</protein>
<dbReference type="OrthoDB" id="249932at2759"/>
<evidence type="ECO:0000313" key="11">
    <source>
        <dbReference type="Proteomes" id="UP000009192"/>
    </source>
</evidence>
<dbReference type="CDD" id="cd20379">
    <property type="entry name" value="Tudor_dTUD-like"/>
    <property type="match status" value="1"/>
</dbReference>
<feature type="region of interest" description="Disordered" evidence="8">
    <location>
        <begin position="1299"/>
        <end position="1387"/>
    </location>
</feature>
<dbReference type="GO" id="GO:0016787">
    <property type="term" value="F:hydrolase activity"/>
    <property type="evidence" value="ECO:0007669"/>
    <property type="project" value="UniProtKB-KW"/>
</dbReference>
<evidence type="ECO:0000256" key="8">
    <source>
        <dbReference type="SAM" id="MobiDB-lite"/>
    </source>
</evidence>
<evidence type="ECO:0000256" key="4">
    <source>
        <dbReference type="ARBA" id="ARBA00022801"/>
    </source>
</evidence>
<dbReference type="SUPFAM" id="SSF63748">
    <property type="entry name" value="Tudor/PWWP/MBT"/>
    <property type="match status" value="1"/>
</dbReference>
<dbReference type="PANTHER" id="PTHR22655:SF2">
    <property type="entry name" value="ATP-DEPENDENT RNA HELICASE TDRD12-RELATED"/>
    <property type="match status" value="1"/>
</dbReference>
<dbReference type="Pfam" id="PF00270">
    <property type="entry name" value="DEAD"/>
    <property type="match status" value="1"/>
</dbReference>
<feature type="compositionally biased region" description="Basic and acidic residues" evidence="8">
    <location>
        <begin position="1299"/>
        <end position="1327"/>
    </location>
</feature>
<dbReference type="InterPro" id="IPR014001">
    <property type="entry name" value="Helicase_ATP-bd"/>
</dbReference>
<evidence type="ECO:0000256" key="3">
    <source>
        <dbReference type="ARBA" id="ARBA00022741"/>
    </source>
</evidence>
<dbReference type="GO" id="GO:0003724">
    <property type="term" value="F:RNA helicase activity"/>
    <property type="evidence" value="ECO:0007669"/>
    <property type="project" value="UniProtKB-EC"/>
</dbReference>
<dbReference type="OMA" id="QQHSHWL"/>
<feature type="region of interest" description="Disordered" evidence="8">
    <location>
        <begin position="354"/>
        <end position="394"/>
    </location>
</feature>
<reference evidence="10" key="2">
    <citation type="journal article" date="2008" name="Bioinformatics">
        <title>Assembly reconciliation.</title>
        <authorList>
            <person name="Zimin A.V."/>
            <person name="Smith D.R."/>
            <person name="Sutton G."/>
            <person name="Yorke J.A."/>
        </authorList>
    </citation>
    <scope>NUCLEOTIDE SEQUENCE</scope>
    <source>
        <strain evidence="10">TSC#15081-1352.22</strain>
    </source>
</reference>
<reference evidence="10" key="3">
    <citation type="submission" date="2008-06" db="EMBL/GenBank/DDBJ databases">
        <authorList>
            <consortium name="FlyBase"/>
        </authorList>
    </citation>
    <scope>NUCLEOTIDE SEQUENCE</scope>
    <source>
        <strain evidence="10">TSC#15081-1352.22</strain>
    </source>
</reference>
<feature type="compositionally biased region" description="Polar residues" evidence="8">
    <location>
        <begin position="1337"/>
        <end position="1351"/>
    </location>
</feature>
<dbReference type="FunCoup" id="B4KH42">
    <property type="interactions" value="5"/>
</dbReference>